<reference evidence="3 4" key="1">
    <citation type="submission" date="2019-06" db="EMBL/GenBank/DDBJ databases">
        <title>Genomic Encyclopedia of Type Strains, Phase IV (KMG-V): Genome sequencing to study the core and pangenomes of soil and plant-associated prokaryotes.</title>
        <authorList>
            <person name="Whitman W."/>
        </authorList>
    </citation>
    <scope>NUCLEOTIDE SEQUENCE [LARGE SCALE GENOMIC DNA]</scope>
    <source>
        <strain evidence="3 4">BR 10556</strain>
    </source>
</reference>
<dbReference type="PANTHER" id="PTHR42928">
    <property type="entry name" value="TRICARBOXYLATE-BINDING PROTEIN"/>
    <property type="match status" value="1"/>
</dbReference>
<accession>A0A560K5W4</accession>
<dbReference type="RefSeq" id="WP_080137129.1">
    <property type="nucleotide sequence ID" value="NZ_LWIG01000014.1"/>
</dbReference>
<comment type="similarity">
    <text evidence="1">Belongs to the UPF0065 (bug) family.</text>
</comment>
<dbReference type="SUPFAM" id="SSF53850">
    <property type="entry name" value="Periplasmic binding protein-like II"/>
    <property type="match status" value="1"/>
</dbReference>
<organism evidence="3 4">
    <name type="scientific">Bradyrhizobium sacchari</name>
    <dbReference type="NCBI Taxonomy" id="1399419"/>
    <lineage>
        <taxon>Bacteria</taxon>
        <taxon>Pseudomonadati</taxon>
        <taxon>Pseudomonadota</taxon>
        <taxon>Alphaproteobacteria</taxon>
        <taxon>Hyphomicrobiales</taxon>
        <taxon>Nitrobacteraceae</taxon>
        <taxon>Bradyrhizobium</taxon>
    </lineage>
</organism>
<dbReference type="CDD" id="cd13578">
    <property type="entry name" value="PBP2_Bug27"/>
    <property type="match status" value="1"/>
</dbReference>
<dbReference type="PIRSF" id="PIRSF017082">
    <property type="entry name" value="YflP"/>
    <property type="match status" value="1"/>
</dbReference>
<gene>
    <name evidence="3" type="ORF">FBZ95_103589</name>
</gene>
<dbReference type="InterPro" id="IPR042100">
    <property type="entry name" value="Bug_dom1"/>
</dbReference>
<dbReference type="PANTHER" id="PTHR42928:SF5">
    <property type="entry name" value="BLR1237 PROTEIN"/>
    <property type="match status" value="1"/>
</dbReference>
<dbReference type="InterPro" id="IPR005064">
    <property type="entry name" value="BUG"/>
</dbReference>
<name>A0A560K5W4_9BRAD</name>
<evidence type="ECO:0000256" key="1">
    <source>
        <dbReference type="ARBA" id="ARBA00006987"/>
    </source>
</evidence>
<dbReference type="AlphaFoldDB" id="A0A560K5W4"/>
<feature type="chain" id="PRO_5022937126" evidence="2">
    <location>
        <begin position="19"/>
        <end position="317"/>
    </location>
</feature>
<evidence type="ECO:0000313" key="4">
    <source>
        <dbReference type="Proteomes" id="UP000315914"/>
    </source>
</evidence>
<dbReference type="Pfam" id="PF03401">
    <property type="entry name" value="TctC"/>
    <property type="match status" value="1"/>
</dbReference>
<protein>
    <submittedName>
        <fullName evidence="3">Tripartite-type tricarboxylate transporter receptor subunit TctC</fullName>
    </submittedName>
</protein>
<dbReference type="Gene3D" id="3.40.190.10">
    <property type="entry name" value="Periplasmic binding protein-like II"/>
    <property type="match status" value="1"/>
</dbReference>
<dbReference type="Proteomes" id="UP000315914">
    <property type="component" value="Unassembled WGS sequence"/>
</dbReference>
<evidence type="ECO:0000313" key="3">
    <source>
        <dbReference type="EMBL" id="TWB78743.1"/>
    </source>
</evidence>
<dbReference type="Gene3D" id="3.40.190.150">
    <property type="entry name" value="Bordetella uptake gene, domain 1"/>
    <property type="match status" value="1"/>
</dbReference>
<proteinExistence type="inferred from homology"/>
<dbReference type="STRING" id="1399419.A5906_38555"/>
<keyword evidence="3" id="KW-0675">Receptor</keyword>
<dbReference type="EMBL" id="VITW01000003">
    <property type="protein sequence ID" value="TWB78743.1"/>
    <property type="molecule type" value="Genomic_DNA"/>
</dbReference>
<comment type="caution">
    <text evidence="3">The sequence shown here is derived from an EMBL/GenBank/DDBJ whole genome shotgun (WGS) entry which is preliminary data.</text>
</comment>
<keyword evidence="2" id="KW-0732">Signal</keyword>
<feature type="signal peptide" evidence="2">
    <location>
        <begin position="1"/>
        <end position="18"/>
    </location>
</feature>
<evidence type="ECO:0000256" key="2">
    <source>
        <dbReference type="SAM" id="SignalP"/>
    </source>
</evidence>
<sequence>MRALVLLLSFLLAAPALAEGYPERAIRMIVPYPAGGSTDILARAILQPLTEILGKPVIIDNKSGAGGIIGTTEAARAMPDGYTIVFGNLGPNALNASLYKKLAYDPLRDFIPISKVVDVPFLLVTAPSTGISSVTDLIARGKKDPNALTYASVGQGSASHVTAELFRRQAGIEMQHVPYRGGAPATNDTLAGQVSVYFITPLEGMGQVQAGTLKSLGISTAARSPLFPNMPTINEALPGFEVVVWFGILSPAGTPPEIVAKLNDAVTRAVATPSVQEALKKLGVEPKSSTPDAFAATIRADLDKWAKVVKEANITLD</sequence>
<dbReference type="OrthoDB" id="7250553at2"/>
<keyword evidence="4" id="KW-1185">Reference proteome</keyword>